<evidence type="ECO:0000313" key="10">
    <source>
        <dbReference type="Proteomes" id="UP000036987"/>
    </source>
</evidence>
<keyword evidence="5" id="KW-0804">Transcription</keyword>
<evidence type="ECO:0000259" key="8">
    <source>
        <dbReference type="PROSITE" id="PS50811"/>
    </source>
</evidence>
<dbReference type="GO" id="GO:0006355">
    <property type="term" value="P:regulation of DNA-templated transcription"/>
    <property type="evidence" value="ECO:0000318"/>
    <property type="project" value="GO_Central"/>
</dbReference>
<dbReference type="OrthoDB" id="2021103at2759"/>
<dbReference type="FunFam" id="2.20.25.80:FF:000001">
    <property type="entry name" value="WRKY transcription factor 33"/>
    <property type="match status" value="1"/>
</dbReference>
<evidence type="ECO:0000256" key="5">
    <source>
        <dbReference type="ARBA" id="ARBA00023163"/>
    </source>
</evidence>
<dbReference type="Gene3D" id="2.20.25.80">
    <property type="entry name" value="WRKY domain"/>
    <property type="match status" value="2"/>
</dbReference>
<dbReference type="FunFam" id="2.20.25.80:FF:000006">
    <property type="entry name" value="WRKY transcription factor"/>
    <property type="match status" value="1"/>
</dbReference>
<feature type="domain" description="WRKY" evidence="8">
    <location>
        <begin position="247"/>
        <end position="311"/>
    </location>
</feature>
<accession>A0A0K9P7G9</accession>
<dbReference type="SMART" id="SM00774">
    <property type="entry name" value="WRKY"/>
    <property type="match status" value="2"/>
</dbReference>
<gene>
    <name evidence="9" type="ORF">ZOSMA_340G00090</name>
</gene>
<evidence type="ECO:0000313" key="9">
    <source>
        <dbReference type="EMBL" id="KMZ64963.1"/>
    </source>
</evidence>
<keyword evidence="10" id="KW-1185">Reference proteome</keyword>
<name>A0A0K9P7G9_ZOSMR</name>
<evidence type="ECO:0000256" key="6">
    <source>
        <dbReference type="ARBA" id="ARBA00023242"/>
    </source>
</evidence>
<dbReference type="EMBL" id="LFYR01001079">
    <property type="protein sequence ID" value="KMZ64963.1"/>
    <property type="molecule type" value="Genomic_DNA"/>
</dbReference>
<dbReference type="GO" id="GO:0000976">
    <property type="term" value="F:transcription cis-regulatory region binding"/>
    <property type="evidence" value="ECO:0000318"/>
    <property type="project" value="GO_Central"/>
</dbReference>
<reference evidence="10" key="1">
    <citation type="journal article" date="2016" name="Nature">
        <title>The genome of the seagrass Zostera marina reveals angiosperm adaptation to the sea.</title>
        <authorList>
            <person name="Olsen J.L."/>
            <person name="Rouze P."/>
            <person name="Verhelst B."/>
            <person name="Lin Y.-C."/>
            <person name="Bayer T."/>
            <person name="Collen J."/>
            <person name="Dattolo E."/>
            <person name="De Paoli E."/>
            <person name="Dittami S."/>
            <person name="Maumus F."/>
            <person name="Michel G."/>
            <person name="Kersting A."/>
            <person name="Lauritano C."/>
            <person name="Lohaus R."/>
            <person name="Toepel M."/>
            <person name="Tonon T."/>
            <person name="Vanneste K."/>
            <person name="Amirebrahimi M."/>
            <person name="Brakel J."/>
            <person name="Bostroem C."/>
            <person name="Chovatia M."/>
            <person name="Grimwood J."/>
            <person name="Jenkins J.W."/>
            <person name="Jueterbock A."/>
            <person name="Mraz A."/>
            <person name="Stam W.T."/>
            <person name="Tice H."/>
            <person name="Bornberg-Bauer E."/>
            <person name="Green P.J."/>
            <person name="Pearson G.A."/>
            <person name="Procaccini G."/>
            <person name="Duarte C.M."/>
            <person name="Schmutz J."/>
            <person name="Reusch T.B.H."/>
            <person name="Van de Peer Y."/>
        </authorList>
    </citation>
    <scope>NUCLEOTIDE SEQUENCE [LARGE SCALE GENOMIC DNA]</scope>
    <source>
        <strain evidence="10">cv. Finnish</strain>
    </source>
</reference>
<dbReference type="PROSITE" id="PS50811">
    <property type="entry name" value="WRKY"/>
    <property type="match status" value="2"/>
</dbReference>
<feature type="region of interest" description="Disordered" evidence="7">
    <location>
        <begin position="479"/>
        <end position="503"/>
    </location>
</feature>
<evidence type="ECO:0000256" key="1">
    <source>
        <dbReference type="ARBA" id="ARBA00004123"/>
    </source>
</evidence>
<comment type="caution">
    <text evidence="9">The sequence shown here is derived from an EMBL/GenBank/DDBJ whole genome shotgun (WGS) entry which is preliminary data.</text>
</comment>
<dbReference type="PANTHER" id="PTHR31221:SF130">
    <property type="entry name" value="WRKY TRANSCRIPTION FACTOR 3-RELATED"/>
    <property type="match status" value="1"/>
</dbReference>
<feature type="compositionally biased region" description="Low complexity" evidence="7">
    <location>
        <begin position="389"/>
        <end position="407"/>
    </location>
</feature>
<keyword evidence="4" id="KW-0238">DNA-binding</keyword>
<evidence type="ECO:0000256" key="7">
    <source>
        <dbReference type="SAM" id="MobiDB-lite"/>
    </source>
</evidence>
<sequence>MAAESSSGQTGSVSVGDGLKGLINMTESLSGVTSTRLPRPTLTLPPRPTSATAFMFGSDVSPGPMTFVSSLFSEDPDSEYRSFSQLLAGAINSPMELASTRNQPEVGLDATGSGKAEKSVGGWDSSSSLFTIPPGNSPAANLMKSPNFNPSTSASYQAASFELTHQQPLAQPAWADVYMNNGQQEYPPHTSVVPEEAPMLHSDVNFQQVHTEALLDVKPTEASLLDATEAAAGLGAIERKYQSVSVSVDKPADDGYNWRKYGQKHVKGSEYPRSYYKCTHSNCPVKKKVERSLDGQVTEIIYKGQHNHEPPLSRRTKDSGGALLIKSNGVEPSSFNQRGNLIRRDHEPEHASASSDGEDGGDGEGATNSRDSNLPYPKRRNVDSRLMKSSTSTNTASTTVTTTTSHKTVTEPRIIVQTTSEVDLLDDGFRWRKYGQKVVKGNPYPRSYYKCTFVGCTVRKHVERASTDRKAVITTYEGKHNHDVPPARNSSHSMTNAPHPQDVGRLQRIGDLKGNVQLKEETHGTT</sequence>
<evidence type="ECO:0000256" key="3">
    <source>
        <dbReference type="ARBA" id="ARBA00023015"/>
    </source>
</evidence>
<feature type="compositionally biased region" description="Polar residues" evidence="7">
    <location>
        <begin position="488"/>
        <end position="498"/>
    </location>
</feature>
<keyword evidence="3" id="KW-0805">Transcription regulation</keyword>
<dbReference type="GO" id="GO:0005634">
    <property type="term" value="C:nucleus"/>
    <property type="evidence" value="ECO:0000318"/>
    <property type="project" value="GO_Central"/>
</dbReference>
<dbReference type="InterPro" id="IPR036576">
    <property type="entry name" value="WRKY_dom_sf"/>
</dbReference>
<dbReference type="SUPFAM" id="SSF118290">
    <property type="entry name" value="WRKY DNA-binding domain"/>
    <property type="match status" value="2"/>
</dbReference>
<comment type="subcellular location">
    <subcellularLocation>
        <location evidence="1">Nucleus</location>
    </subcellularLocation>
</comment>
<dbReference type="Proteomes" id="UP000036987">
    <property type="component" value="Unassembled WGS sequence"/>
</dbReference>
<dbReference type="InterPro" id="IPR044810">
    <property type="entry name" value="WRKY_plant"/>
</dbReference>
<feature type="domain" description="WRKY" evidence="8">
    <location>
        <begin position="420"/>
        <end position="485"/>
    </location>
</feature>
<dbReference type="InterPro" id="IPR003657">
    <property type="entry name" value="WRKY_dom"/>
</dbReference>
<dbReference type="Pfam" id="PF03106">
    <property type="entry name" value="WRKY"/>
    <property type="match status" value="2"/>
</dbReference>
<dbReference type="OMA" id="FHENEDA"/>
<evidence type="ECO:0000256" key="2">
    <source>
        <dbReference type="ARBA" id="ARBA00022737"/>
    </source>
</evidence>
<evidence type="ECO:0000256" key="4">
    <source>
        <dbReference type="ARBA" id="ARBA00023125"/>
    </source>
</evidence>
<dbReference type="PANTHER" id="PTHR31221">
    <property type="entry name" value="WRKY TRANSCRIPTION FACTOR PROTEIN 1-RELATED"/>
    <property type="match status" value="1"/>
</dbReference>
<feature type="region of interest" description="Disordered" evidence="7">
    <location>
        <begin position="346"/>
        <end position="407"/>
    </location>
</feature>
<organism evidence="9 10">
    <name type="scientific">Zostera marina</name>
    <name type="common">Eelgrass</name>
    <dbReference type="NCBI Taxonomy" id="29655"/>
    <lineage>
        <taxon>Eukaryota</taxon>
        <taxon>Viridiplantae</taxon>
        <taxon>Streptophyta</taxon>
        <taxon>Embryophyta</taxon>
        <taxon>Tracheophyta</taxon>
        <taxon>Spermatophyta</taxon>
        <taxon>Magnoliopsida</taxon>
        <taxon>Liliopsida</taxon>
        <taxon>Zosteraceae</taxon>
        <taxon>Zostera</taxon>
    </lineage>
</organism>
<dbReference type="STRING" id="29655.A0A0K9P7G9"/>
<dbReference type="AlphaFoldDB" id="A0A0K9P7G9"/>
<keyword evidence="2" id="KW-0677">Repeat</keyword>
<proteinExistence type="predicted"/>
<dbReference type="GO" id="GO:0003700">
    <property type="term" value="F:DNA-binding transcription factor activity"/>
    <property type="evidence" value="ECO:0000318"/>
    <property type="project" value="GO_Central"/>
</dbReference>
<protein>
    <submittedName>
        <fullName evidence="9">Putative WRKY transcription factor 4</fullName>
    </submittedName>
</protein>
<keyword evidence="6" id="KW-0539">Nucleus</keyword>